<protein>
    <submittedName>
        <fullName evidence="5">Flavodoxin</fullName>
    </submittedName>
</protein>
<dbReference type="InterPro" id="IPR026816">
    <property type="entry name" value="Flavodoxin_dom"/>
</dbReference>
<dbReference type="Pfam" id="PF12724">
    <property type="entry name" value="Flavodoxin_5"/>
    <property type="match status" value="1"/>
</dbReference>
<keyword evidence="3" id="KW-0411">Iron-sulfur</keyword>
<dbReference type="InterPro" id="IPR017896">
    <property type="entry name" value="4Fe4S_Fe-S-bd"/>
</dbReference>
<dbReference type="EMBL" id="JQIF01000044">
    <property type="protein sequence ID" value="KGJ53163.1"/>
    <property type="molecule type" value="Genomic_DNA"/>
</dbReference>
<dbReference type="SUPFAM" id="SSF54862">
    <property type="entry name" value="4Fe-4S ferredoxins"/>
    <property type="match status" value="1"/>
</dbReference>
<organism evidence="5 6">
    <name type="scientific">Clostridium innocuum</name>
    <dbReference type="NCBI Taxonomy" id="1522"/>
    <lineage>
        <taxon>Bacteria</taxon>
        <taxon>Bacillati</taxon>
        <taxon>Bacillota</taxon>
        <taxon>Clostridia</taxon>
        <taxon>Eubacteriales</taxon>
        <taxon>Clostridiaceae</taxon>
        <taxon>Clostridium</taxon>
    </lineage>
</organism>
<dbReference type="NCBIfam" id="NF038196">
    <property type="entry name" value="ferrodoxin_EFR1"/>
    <property type="match status" value="1"/>
</dbReference>
<gene>
    <name evidence="5" type="ORF">CIAN88_10485</name>
</gene>
<keyword evidence="1" id="KW-0479">Metal-binding</keyword>
<dbReference type="PROSITE" id="PS51379">
    <property type="entry name" value="4FE4S_FER_2"/>
    <property type="match status" value="2"/>
</dbReference>
<dbReference type="InterPro" id="IPR029039">
    <property type="entry name" value="Flavoprotein-like_sf"/>
</dbReference>
<evidence type="ECO:0000313" key="6">
    <source>
        <dbReference type="Proteomes" id="UP000030008"/>
    </source>
</evidence>
<proteinExistence type="predicted"/>
<evidence type="ECO:0000259" key="4">
    <source>
        <dbReference type="PROSITE" id="PS51379"/>
    </source>
</evidence>
<dbReference type="GO" id="GO:0046872">
    <property type="term" value="F:metal ion binding"/>
    <property type="evidence" value="ECO:0007669"/>
    <property type="project" value="UniProtKB-KW"/>
</dbReference>
<dbReference type="RefSeq" id="WP_044905359.1">
    <property type="nucleotide sequence ID" value="NZ_JQIF01000044.1"/>
</dbReference>
<evidence type="ECO:0000313" key="5">
    <source>
        <dbReference type="EMBL" id="KGJ53163.1"/>
    </source>
</evidence>
<reference evidence="5 6" key="1">
    <citation type="submission" date="2014-08" db="EMBL/GenBank/DDBJ databases">
        <title>Clostridium innocuum, an unnegligible vancomycin-resistant pathogen causing extra-intestinal infections.</title>
        <authorList>
            <person name="Feng Y."/>
            <person name="Chiu C.-H."/>
        </authorList>
    </citation>
    <scope>NUCLEOTIDE SEQUENCE [LARGE SCALE GENOMIC DNA]</scope>
    <source>
        <strain evidence="5 6">AN88</strain>
    </source>
</reference>
<dbReference type="Gene3D" id="3.30.70.20">
    <property type="match status" value="1"/>
</dbReference>
<feature type="domain" description="4Fe-4S ferredoxin-type" evidence="4">
    <location>
        <begin position="212"/>
        <end position="237"/>
    </location>
</feature>
<dbReference type="Proteomes" id="UP000030008">
    <property type="component" value="Unassembled WGS sequence"/>
</dbReference>
<evidence type="ECO:0000256" key="2">
    <source>
        <dbReference type="ARBA" id="ARBA00023004"/>
    </source>
</evidence>
<feature type="domain" description="4Fe-4S ferredoxin-type" evidence="4">
    <location>
        <begin position="180"/>
        <end position="209"/>
    </location>
</feature>
<dbReference type="Gene3D" id="3.40.50.360">
    <property type="match status" value="1"/>
</dbReference>
<evidence type="ECO:0000256" key="1">
    <source>
        <dbReference type="ARBA" id="ARBA00022723"/>
    </source>
</evidence>
<accession>A0A099I8B2</accession>
<dbReference type="PROSITE" id="PS00198">
    <property type="entry name" value="4FE4S_FER_1"/>
    <property type="match status" value="2"/>
</dbReference>
<name>A0A099I8B2_CLOIN</name>
<dbReference type="InterPro" id="IPR047964">
    <property type="entry name" value="EFR1-like"/>
</dbReference>
<dbReference type="Pfam" id="PF00037">
    <property type="entry name" value="Fer4"/>
    <property type="match status" value="1"/>
</dbReference>
<keyword evidence="2" id="KW-0408">Iron</keyword>
<dbReference type="AlphaFoldDB" id="A0A099I8B2"/>
<dbReference type="GO" id="GO:0051536">
    <property type="term" value="F:iron-sulfur cluster binding"/>
    <property type="evidence" value="ECO:0007669"/>
    <property type="project" value="UniProtKB-KW"/>
</dbReference>
<dbReference type="InterPro" id="IPR017900">
    <property type="entry name" value="4Fe4S_Fe_S_CS"/>
</dbReference>
<evidence type="ECO:0000256" key="3">
    <source>
        <dbReference type="ARBA" id="ARBA00023014"/>
    </source>
</evidence>
<dbReference type="SUPFAM" id="SSF52218">
    <property type="entry name" value="Flavoproteins"/>
    <property type="match status" value="1"/>
</dbReference>
<sequence>MIVYFSGTGNSAYVAKRLQRELKDEGFDLFSSIRQRKKDALYAKQPWVIVAPTYAWRIPRVVQEWLKAVELTGSRELYFVMTCGGSIGNAGAYLERLCKEKGWSYQGCMQIVMPENYIALYDAPKKQEALTIIHNAEKQIAEAAEYIRTNRRIPKPEISVRDFVNSAWINPLFYPLIVHADKFYATDACISCGKCEQVCPLGNIQLKEGVPDWGKSCTHCMACICSCPKEAIEYGNSSKGKVRYLCSHVVSKEE</sequence>
<comment type="caution">
    <text evidence="5">The sequence shown here is derived from an EMBL/GenBank/DDBJ whole genome shotgun (WGS) entry which is preliminary data.</text>
</comment>